<sequence length="144" mass="15340">MRRYANARSVANLSTFSFTGRRGYRASVDNNGAVSLLESTSAEAQQLGLPLSAVNKHIVTSHEPLSPVQQHSASLQASLLRNPVKTNTVGFVDMTNPSTAQPQGNGLSLPVESVFDVSGGKVNPRQGNSMKFTSNGKHFTNIGK</sequence>
<dbReference type="Proteomes" id="UP000317550">
    <property type="component" value="Chromosome"/>
</dbReference>
<proteinExistence type="predicted"/>
<dbReference type="RefSeq" id="WP_144279896.1">
    <property type="nucleotide sequence ID" value="NZ_CP041730.1"/>
</dbReference>
<feature type="compositionally biased region" description="Polar residues" evidence="1">
    <location>
        <begin position="125"/>
        <end position="144"/>
    </location>
</feature>
<dbReference type="EMBL" id="CP041730">
    <property type="protein sequence ID" value="QDQ28513.1"/>
    <property type="molecule type" value="Genomic_DNA"/>
</dbReference>
<evidence type="ECO:0000313" key="3">
    <source>
        <dbReference type="Proteomes" id="UP000317550"/>
    </source>
</evidence>
<accession>A0A516SK57</accession>
<protein>
    <submittedName>
        <fullName evidence="2">Uncharacterized protein</fullName>
    </submittedName>
</protein>
<gene>
    <name evidence="2" type="ORF">FNU76_20310</name>
</gene>
<evidence type="ECO:0000313" key="2">
    <source>
        <dbReference type="EMBL" id="QDQ28513.1"/>
    </source>
</evidence>
<keyword evidence="3" id="KW-1185">Reference proteome</keyword>
<dbReference type="KEGG" id="cari:FNU76_20310"/>
<reference evidence="3" key="1">
    <citation type="submission" date="2019-07" db="EMBL/GenBank/DDBJ databases">
        <title>Chitinimonas sp. nov., isolated from Ny-Alesund, arctica soil.</title>
        <authorList>
            <person name="Xu Q."/>
            <person name="Peng F."/>
        </authorList>
    </citation>
    <scope>NUCLEOTIDE SEQUENCE [LARGE SCALE GENOMIC DNA]</scope>
    <source>
        <strain evidence="3">R3-44</strain>
    </source>
</reference>
<feature type="region of interest" description="Disordered" evidence="1">
    <location>
        <begin position="121"/>
        <end position="144"/>
    </location>
</feature>
<dbReference type="AlphaFoldDB" id="A0A516SK57"/>
<name>A0A516SK57_9NEIS</name>
<organism evidence="2 3">
    <name type="scientific">Chitinimonas arctica</name>
    <dbReference type="NCBI Taxonomy" id="2594795"/>
    <lineage>
        <taxon>Bacteria</taxon>
        <taxon>Pseudomonadati</taxon>
        <taxon>Pseudomonadota</taxon>
        <taxon>Betaproteobacteria</taxon>
        <taxon>Neisseriales</taxon>
        <taxon>Chitinibacteraceae</taxon>
        <taxon>Chitinimonas</taxon>
    </lineage>
</organism>
<evidence type="ECO:0000256" key="1">
    <source>
        <dbReference type="SAM" id="MobiDB-lite"/>
    </source>
</evidence>